<dbReference type="AlphaFoldDB" id="A0A841ZR11"/>
<sequence>MAHSHKSPVDFEKEAAVLREHFSQAETEILLMIKKHCMYGSKNPKKWRIIQAVRINKFKRELKAYIKRFKSNSKHKIDKLVYSVYLDCIEEYEHEMKGRYEAKEVRQNDNDYLFESNELTSISDDIANKMQKGALSKYKETIKSTDDESNNTLDYAIAASLINIAGDGIKSVIDNSGRKYRPGSYLELAGRGAFFHIGLNAMRRVLGAYDHELVQVSAHELSCPRCAPWQGEILSVNYESRNYMSLQQAEDEGLFHPNCHHFLYLYFDGEETEEPIEYDEEAYEAQQKQRYYERGIREWKLKNKLAEGKLKPYTARKINEWEENLKQHLEDYPYLVRELDREKIKAS</sequence>
<reference evidence="1 2" key="1">
    <citation type="submission" date="2020-03" db="EMBL/GenBank/DDBJ databases">
        <title>Soil Listeria distribution.</title>
        <authorList>
            <person name="Liao J."/>
            <person name="Wiedmann M."/>
        </authorList>
    </citation>
    <scope>NUCLEOTIDE SEQUENCE [LARGE SCALE GENOMIC DNA]</scope>
    <source>
        <strain evidence="1 2">FSL L7-1507</strain>
    </source>
</reference>
<dbReference type="InterPro" id="IPR009319">
    <property type="entry name" value="Phage_A118_VSP1"/>
</dbReference>
<gene>
    <name evidence="1" type="ORF">HB912_07100</name>
</gene>
<organism evidence="1 2">
    <name type="scientific">Listeria aquatica</name>
    <dbReference type="NCBI Taxonomy" id="1494960"/>
    <lineage>
        <taxon>Bacteria</taxon>
        <taxon>Bacillati</taxon>
        <taxon>Bacillota</taxon>
        <taxon>Bacilli</taxon>
        <taxon>Bacillales</taxon>
        <taxon>Listeriaceae</taxon>
        <taxon>Listeria</taxon>
    </lineage>
</organism>
<evidence type="ECO:0000313" key="1">
    <source>
        <dbReference type="EMBL" id="MBC1521410.1"/>
    </source>
</evidence>
<dbReference type="Pfam" id="PF06152">
    <property type="entry name" value="Phage_min_cap2"/>
    <property type="match status" value="1"/>
</dbReference>
<dbReference type="Proteomes" id="UP000559885">
    <property type="component" value="Unassembled WGS sequence"/>
</dbReference>
<name>A0A841ZR11_9LIST</name>
<accession>A0A841ZR11</accession>
<protein>
    <submittedName>
        <fullName evidence="1">Minor capsid protein</fullName>
    </submittedName>
</protein>
<proteinExistence type="predicted"/>
<dbReference type="EMBL" id="JAARRM010000002">
    <property type="protein sequence ID" value="MBC1521410.1"/>
    <property type="molecule type" value="Genomic_DNA"/>
</dbReference>
<dbReference type="RefSeq" id="WP_185373307.1">
    <property type="nucleotide sequence ID" value="NZ_JAARRM010000002.1"/>
</dbReference>
<evidence type="ECO:0000313" key="2">
    <source>
        <dbReference type="Proteomes" id="UP000559885"/>
    </source>
</evidence>
<dbReference type="GO" id="GO:0005198">
    <property type="term" value="F:structural molecule activity"/>
    <property type="evidence" value="ECO:0007669"/>
    <property type="project" value="InterPro"/>
</dbReference>
<comment type="caution">
    <text evidence="1">The sequence shown here is derived from an EMBL/GenBank/DDBJ whole genome shotgun (WGS) entry which is preliminary data.</text>
</comment>